<dbReference type="AlphaFoldDB" id="A0A1N7FK63"/>
<evidence type="ECO:0000313" key="3">
    <source>
        <dbReference type="Proteomes" id="UP000186004"/>
    </source>
</evidence>
<dbReference type="RefSeq" id="WP_076474090.1">
    <property type="nucleotide sequence ID" value="NZ_FTNF01000039.1"/>
</dbReference>
<protein>
    <submittedName>
        <fullName evidence="2">Uncharacterized protein</fullName>
    </submittedName>
</protein>
<gene>
    <name evidence="2" type="ORF">SAMN05444858_13914</name>
</gene>
<keyword evidence="3" id="KW-1185">Reference proteome</keyword>
<evidence type="ECO:0000256" key="1">
    <source>
        <dbReference type="SAM" id="MobiDB-lite"/>
    </source>
</evidence>
<feature type="compositionally biased region" description="Gly residues" evidence="1">
    <location>
        <begin position="384"/>
        <end position="395"/>
    </location>
</feature>
<reference evidence="2 3" key="1">
    <citation type="submission" date="2017-01" db="EMBL/GenBank/DDBJ databases">
        <authorList>
            <person name="Mah S.A."/>
            <person name="Swanson W.J."/>
            <person name="Moy G.W."/>
            <person name="Vacquier V.D."/>
        </authorList>
    </citation>
    <scope>NUCLEOTIDE SEQUENCE [LARGE SCALE GENOMIC DNA]</scope>
    <source>
        <strain evidence="2 3">DSM 45758</strain>
    </source>
</reference>
<sequence>MFDTTVVGQTGQGEWNQGEDEMGRRRWHRRRRWAPDDEFAQGGAEFEDEDEDAGEEQFLPIVAAGLKLLPAILGSLGGGKEAEYEEGEEGEDEERFIGNLLTRFLGESEYEEEVPLSPAQEAELAGRLLEVSDEDELKRVLGKIVNVVGSALQGVGNAASSPQGRALVEAMTPVARTVVPGTGLSPGEVFETEVSGLSQEQEVFEAARQAVRLTAAAAQNVASAPPGAPPEVVGELGIIRAASRLARPLFGRALRAVSPLVRRALGVRRYGVARGGFRYGRPYRRSYGGYRSPRHWGGYRGPRYGGYRYPYGYPPPSGYVEGPLEPMGPPPAAFPGPSPEPPGPPQPGYRWVAVPIGAPAPPVVPSEPPPGPAAPPDGPPPGQPGQGEWGQGEWGPGEWAQGEWGHGEWGQGEWNQGEYLPGVYAQEAEDAPGMNGSDGDRQTGRWVRRRGKIVVLGA</sequence>
<feature type="compositionally biased region" description="Pro residues" evidence="1">
    <location>
        <begin position="326"/>
        <end position="347"/>
    </location>
</feature>
<dbReference type="Proteomes" id="UP000186004">
    <property type="component" value="Unassembled WGS sequence"/>
</dbReference>
<accession>A0A1N7FK63</accession>
<feature type="compositionally biased region" description="Polar residues" evidence="1">
    <location>
        <begin position="1"/>
        <end position="15"/>
    </location>
</feature>
<feature type="region of interest" description="Disordered" evidence="1">
    <location>
        <begin position="322"/>
        <end position="458"/>
    </location>
</feature>
<evidence type="ECO:0000313" key="2">
    <source>
        <dbReference type="EMBL" id="SIS00808.1"/>
    </source>
</evidence>
<feature type="region of interest" description="Disordered" evidence="1">
    <location>
        <begin position="1"/>
        <end position="27"/>
    </location>
</feature>
<dbReference type="EMBL" id="FTNF01000039">
    <property type="protein sequence ID" value="SIS00808.1"/>
    <property type="molecule type" value="Genomic_DNA"/>
</dbReference>
<organism evidence="2 3">
    <name type="scientific">Micromonospora avicenniae</name>
    <dbReference type="NCBI Taxonomy" id="1198245"/>
    <lineage>
        <taxon>Bacteria</taxon>
        <taxon>Bacillati</taxon>
        <taxon>Actinomycetota</taxon>
        <taxon>Actinomycetes</taxon>
        <taxon>Micromonosporales</taxon>
        <taxon>Micromonosporaceae</taxon>
        <taxon>Micromonospora</taxon>
    </lineage>
</organism>
<dbReference type="STRING" id="1198245.SAMN05444858_13914"/>
<feature type="compositionally biased region" description="Pro residues" evidence="1">
    <location>
        <begin position="358"/>
        <end position="383"/>
    </location>
</feature>
<name>A0A1N7FK63_9ACTN</name>
<proteinExistence type="predicted"/>